<dbReference type="InterPro" id="IPR035985">
    <property type="entry name" value="Ubiquitin-activating_enz"/>
</dbReference>
<evidence type="ECO:0000259" key="1">
    <source>
        <dbReference type="Pfam" id="PF00899"/>
    </source>
</evidence>
<dbReference type="GO" id="GO:0016779">
    <property type="term" value="F:nucleotidyltransferase activity"/>
    <property type="evidence" value="ECO:0007669"/>
    <property type="project" value="UniProtKB-KW"/>
</dbReference>
<reference evidence="2 3" key="1">
    <citation type="submission" date="2020-07" db="EMBL/GenBank/DDBJ databases">
        <title>Fungal Genomes of the International Space Station.</title>
        <authorList>
            <person name="Seuylemezian A."/>
            <person name="Singh N.K."/>
            <person name="Wood J."/>
            <person name="Venkateswaran K."/>
        </authorList>
    </citation>
    <scope>NUCLEOTIDE SEQUENCE [LARGE SCALE GENOMIC DNA]</scope>
    <source>
        <strain evidence="2 3">PL-B2</strain>
    </source>
</reference>
<evidence type="ECO:0000313" key="3">
    <source>
        <dbReference type="Proteomes" id="UP000769780"/>
    </source>
</evidence>
<dbReference type="PANTHER" id="PTHR10953">
    <property type="entry name" value="UBIQUITIN-ACTIVATING ENZYME E1"/>
    <property type="match status" value="1"/>
</dbReference>
<dbReference type="RefSeq" id="WP_221873227.1">
    <property type="nucleotide sequence ID" value="NZ_JACWFH010000009.1"/>
</dbReference>
<dbReference type="Proteomes" id="UP000769780">
    <property type="component" value="Unassembled WGS sequence"/>
</dbReference>
<gene>
    <name evidence="2" type="ORF">H0185_09320</name>
</gene>
<protein>
    <submittedName>
        <fullName evidence="2">ThiF family adenylyltransferase</fullName>
    </submittedName>
</protein>
<dbReference type="InterPro" id="IPR045886">
    <property type="entry name" value="ThiF/MoeB/HesA"/>
</dbReference>
<sequence length="344" mass="38170">MNDLNRYSRQVLFKPIGEEGQMKLLNSRAVIVGMGALGTIIANHLVRSGVGYVRMIDRDLVELSNLQRQSLYDEDDAAANLPKVIAAEKKLKKINSTVKVEPIIADLNLDNAEELLTGFDVIVDGTDNFSTRYVINDISVKLGIPWVYGGAVSSRGMFAVIKPGETPCYRCLFPEVPTGLGETCDTIGVLSPLTDIIGSFEAVEAIKLLVGAEHNPNLEQLDIWFSSTLQMDISEGRNPECPTCVHRQFEFLDRSSNQQTAYAVLCGRDTVQINPRNVQQFDLPALAKRLAQGGVRKVKVNSFLLRFYPDDQVSMVFFKDGRVLVHGVDDITQARKYYSQYSGS</sequence>
<keyword evidence="2" id="KW-0548">Nucleotidyltransferase</keyword>
<dbReference type="CDD" id="cd00757">
    <property type="entry name" value="ThiF_MoeB_HesA_family"/>
    <property type="match status" value="1"/>
</dbReference>
<proteinExistence type="predicted"/>
<dbReference type="EMBL" id="JACWFH010000009">
    <property type="protein sequence ID" value="MBY0097009.1"/>
    <property type="molecule type" value="Genomic_DNA"/>
</dbReference>
<dbReference type="PANTHER" id="PTHR10953:SF102">
    <property type="entry name" value="ADENYLYLTRANSFERASE AND SULFURTRANSFERASE MOCS3"/>
    <property type="match status" value="1"/>
</dbReference>
<dbReference type="InterPro" id="IPR000594">
    <property type="entry name" value="ThiF_NAD_FAD-bd"/>
</dbReference>
<dbReference type="SUPFAM" id="SSF69572">
    <property type="entry name" value="Activating enzymes of the ubiquitin-like proteins"/>
    <property type="match status" value="1"/>
</dbReference>
<dbReference type="Pfam" id="PF00899">
    <property type="entry name" value="ThiF"/>
    <property type="match status" value="1"/>
</dbReference>
<feature type="domain" description="THIF-type NAD/FAD binding fold" evidence="1">
    <location>
        <begin position="7"/>
        <end position="242"/>
    </location>
</feature>
<evidence type="ECO:0000313" key="2">
    <source>
        <dbReference type="EMBL" id="MBY0097009.1"/>
    </source>
</evidence>
<comment type="caution">
    <text evidence="2">The sequence shown here is derived from an EMBL/GenBank/DDBJ whole genome shotgun (WGS) entry which is preliminary data.</text>
</comment>
<dbReference type="Gene3D" id="3.40.50.720">
    <property type="entry name" value="NAD(P)-binding Rossmann-like Domain"/>
    <property type="match status" value="1"/>
</dbReference>
<keyword evidence="3" id="KW-1185">Reference proteome</keyword>
<name>A0ABS7K418_9BACI</name>
<accession>A0ABS7K418</accession>
<organism evidence="2 3">
    <name type="scientific">Mesobacillus maritimus</name>
    <dbReference type="NCBI Taxonomy" id="1643336"/>
    <lineage>
        <taxon>Bacteria</taxon>
        <taxon>Bacillati</taxon>
        <taxon>Bacillota</taxon>
        <taxon>Bacilli</taxon>
        <taxon>Bacillales</taxon>
        <taxon>Bacillaceae</taxon>
        <taxon>Mesobacillus</taxon>
    </lineage>
</organism>
<keyword evidence="2" id="KW-0808">Transferase</keyword>